<dbReference type="PANTHER" id="PTHR40640:SF1">
    <property type="entry name" value="ANCHORED GLYCOPROTEIN, PUTATIVE (AFU_ORTHOLOGUE AFUA_8G04860)-RELATED"/>
    <property type="match status" value="1"/>
</dbReference>
<sequence length="215" mass="21952">MYLNRAILLPCISIVGAAYPEDVLSFIYFEDVENPLIATIKSDDATTTSAVVGCPTEVPIEKCDFGAGLDVEIIGNTRFQASLCTGTMYASYGCDGYNPAMDMMTCTADVRDQGLATKVVAGSDVVFVTATIIDGTSTSESSSRKTSTTSKSTTSAVVSTYIDTNEDSTSTVAVLSSGVVSTAASSSASESAGAAAKFNIGSTALFALAGAAAVI</sequence>
<dbReference type="OrthoDB" id="4991875at2759"/>
<protein>
    <submittedName>
        <fullName evidence="2">Uncharacterized protein</fullName>
    </submittedName>
</protein>
<name>A0A9P4T7C9_CURKU</name>
<comment type="caution">
    <text evidence="2">The sequence shown here is derived from an EMBL/GenBank/DDBJ whole genome shotgun (WGS) entry which is preliminary data.</text>
</comment>
<proteinExistence type="predicted"/>
<evidence type="ECO:0000313" key="3">
    <source>
        <dbReference type="Proteomes" id="UP000801428"/>
    </source>
</evidence>
<organism evidence="2 3">
    <name type="scientific">Curvularia kusanoi</name>
    <name type="common">Cochliobolus kusanoi</name>
    <dbReference type="NCBI Taxonomy" id="90978"/>
    <lineage>
        <taxon>Eukaryota</taxon>
        <taxon>Fungi</taxon>
        <taxon>Dikarya</taxon>
        <taxon>Ascomycota</taxon>
        <taxon>Pezizomycotina</taxon>
        <taxon>Dothideomycetes</taxon>
        <taxon>Pleosporomycetidae</taxon>
        <taxon>Pleosporales</taxon>
        <taxon>Pleosporineae</taxon>
        <taxon>Pleosporaceae</taxon>
        <taxon>Curvularia</taxon>
    </lineage>
</organism>
<dbReference type="EMBL" id="SWKU01000028">
    <property type="protein sequence ID" value="KAF2996194.1"/>
    <property type="molecule type" value="Genomic_DNA"/>
</dbReference>
<evidence type="ECO:0000313" key="2">
    <source>
        <dbReference type="EMBL" id="KAF2996194.1"/>
    </source>
</evidence>
<dbReference type="AlphaFoldDB" id="A0A9P4T7C9"/>
<feature type="signal peptide" evidence="1">
    <location>
        <begin position="1"/>
        <end position="17"/>
    </location>
</feature>
<evidence type="ECO:0000256" key="1">
    <source>
        <dbReference type="SAM" id="SignalP"/>
    </source>
</evidence>
<reference evidence="2" key="1">
    <citation type="submission" date="2019-04" db="EMBL/GenBank/DDBJ databases">
        <title>Sequencing of skin fungus with MAO and IRED activity.</title>
        <authorList>
            <person name="Marsaioli A.J."/>
            <person name="Bonatto J.M.C."/>
            <person name="Reis Junior O."/>
        </authorList>
    </citation>
    <scope>NUCLEOTIDE SEQUENCE</scope>
    <source>
        <strain evidence="2">30M1</strain>
    </source>
</reference>
<feature type="chain" id="PRO_5040448370" evidence="1">
    <location>
        <begin position="18"/>
        <end position="215"/>
    </location>
</feature>
<keyword evidence="3" id="KW-1185">Reference proteome</keyword>
<dbReference type="Proteomes" id="UP000801428">
    <property type="component" value="Unassembled WGS sequence"/>
</dbReference>
<keyword evidence="1" id="KW-0732">Signal</keyword>
<dbReference type="PANTHER" id="PTHR40640">
    <property type="entry name" value="ANCHORED GLYCOPROTEIN, PUTATIVE (AFU_ORTHOLOGUE AFUA_8G04860)-RELATED"/>
    <property type="match status" value="1"/>
</dbReference>
<gene>
    <name evidence="2" type="ORF">E8E13_000976</name>
</gene>
<accession>A0A9P4T7C9</accession>